<keyword evidence="1" id="KW-0812">Transmembrane</keyword>
<keyword evidence="1" id="KW-0472">Membrane</keyword>
<name>A0ABY8IYH2_9BACI</name>
<gene>
    <name evidence="2" type="ORF">P9989_01515</name>
</gene>
<dbReference type="RefSeq" id="WP_283077084.1">
    <property type="nucleotide sequence ID" value="NZ_CP121671.1"/>
</dbReference>
<evidence type="ECO:0000313" key="2">
    <source>
        <dbReference type="EMBL" id="WFT75115.1"/>
    </source>
</evidence>
<feature type="transmembrane region" description="Helical" evidence="1">
    <location>
        <begin position="343"/>
        <end position="364"/>
    </location>
</feature>
<reference evidence="2 3" key="1">
    <citation type="submission" date="2023-04" db="EMBL/GenBank/DDBJ databases">
        <title>Genome sequence of Halobacillus naozhouensis KACC 21980.</title>
        <authorList>
            <person name="Kim S."/>
            <person name="Heo J."/>
            <person name="Kwon S.-W."/>
        </authorList>
    </citation>
    <scope>NUCLEOTIDE SEQUENCE [LARGE SCALE GENOMIC DNA]</scope>
    <source>
        <strain evidence="2 3">KCTC 13234</strain>
    </source>
</reference>
<feature type="transmembrane region" description="Helical" evidence="1">
    <location>
        <begin position="285"/>
        <end position="303"/>
    </location>
</feature>
<evidence type="ECO:0000313" key="3">
    <source>
        <dbReference type="Proteomes" id="UP001221597"/>
    </source>
</evidence>
<dbReference type="Proteomes" id="UP001221597">
    <property type="component" value="Chromosome"/>
</dbReference>
<protein>
    <submittedName>
        <fullName evidence="2">DUF6449 domain-containing protein</fullName>
    </submittedName>
</protein>
<dbReference type="EMBL" id="CP121671">
    <property type="protein sequence ID" value="WFT75115.1"/>
    <property type="molecule type" value="Genomic_DNA"/>
</dbReference>
<feature type="transmembrane region" description="Helical" evidence="1">
    <location>
        <begin position="106"/>
        <end position="134"/>
    </location>
</feature>
<organism evidence="2 3">
    <name type="scientific">Halobacillus naozhouensis</name>
    <dbReference type="NCBI Taxonomy" id="554880"/>
    <lineage>
        <taxon>Bacteria</taxon>
        <taxon>Bacillati</taxon>
        <taxon>Bacillota</taxon>
        <taxon>Bacilli</taxon>
        <taxon>Bacillales</taxon>
        <taxon>Bacillaceae</taxon>
        <taxon>Halobacillus</taxon>
    </lineage>
</organism>
<feature type="transmembrane region" description="Helical" evidence="1">
    <location>
        <begin position="146"/>
        <end position="167"/>
    </location>
</feature>
<feature type="transmembrane region" description="Helical" evidence="1">
    <location>
        <begin position="242"/>
        <end position="265"/>
    </location>
</feature>
<keyword evidence="3" id="KW-1185">Reference proteome</keyword>
<feature type="transmembrane region" description="Helical" evidence="1">
    <location>
        <begin position="309"/>
        <end position="331"/>
    </location>
</feature>
<evidence type="ECO:0000256" key="1">
    <source>
        <dbReference type="SAM" id="Phobius"/>
    </source>
</evidence>
<feature type="transmembrane region" description="Helical" evidence="1">
    <location>
        <begin position="61"/>
        <end position="86"/>
    </location>
</feature>
<feature type="transmembrane region" description="Helical" evidence="1">
    <location>
        <begin position="20"/>
        <end position="41"/>
    </location>
</feature>
<proteinExistence type="predicted"/>
<feature type="transmembrane region" description="Helical" evidence="1">
    <location>
        <begin position="179"/>
        <end position="199"/>
    </location>
</feature>
<sequence>MPSKPSLFKKEVIKQDFRNIGWIGIVYLLGLLFTLPLQLMMDMNSEFSREMYYDNGLFDPLFLYGIQIIFLFVMPVLMAIFLFRYVHVREAADFIHSLPIKRGSLFNYHIISGTILLIAPILITGSILIISHWIWDVGDYYTLSDLGYWVSVFVIFSLFLFITSVFVGSLTGLSAVQGVLTYVLLVLPAGGYGLISYNLKFFVQGFSIDKAMTQAIENYSPLLEFAMYQPRGPIGTEVSPPIGFVGLVIYFGLALLLYAAALLIYRKRNIENGSQAFAVLTLRPVFKYGTTFSVMLLGGLYFSSSQLSYSWLFIGYAIGAFFGFVISDMLLQKTWRVFHIHKLKGIVSYTAVVVILILAVPIIARGYESAVPPKDDIKNVYMGTSYSEYQGKLELGAPFIHKPDNVEAVRKVHQELIDVAEPMEGGRRTIFLAYELNNGEKVFREYHVKEQRRLPYIEKVYNSKEYKWMTYDAFHVDPSKIDRLTLHSPISQGGPVNIVDPEEITQALQLIKKDILNQSYRNMRGPNGLSISLNIEEGYKHHNVQIPISFTNFKDWLKDKNLYAKMFLQADQVHKVEIIKMKSPMRRGESPYDLLLGESGLETSDNEKIAEVISAASESAGGDYLVGFYISEDELFTVATLEASEAPDWIMDQFK</sequence>
<accession>A0ABY8IYH2</accession>
<keyword evidence="1" id="KW-1133">Transmembrane helix</keyword>